<name>A0A0F9IM76_9ZZZZ</name>
<reference evidence="1" key="1">
    <citation type="journal article" date="2015" name="Nature">
        <title>Complex archaea that bridge the gap between prokaryotes and eukaryotes.</title>
        <authorList>
            <person name="Spang A."/>
            <person name="Saw J.H."/>
            <person name="Jorgensen S.L."/>
            <person name="Zaremba-Niedzwiedzka K."/>
            <person name="Martijn J."/>
            <person name="Lind A.E."/>
            <person name="van Eijk R."/>
            <person name="Schleper C."/>
            <person name="Guy L."/>
            <person name="Ettema T.J."/>
        </authorList>
    </citation>
    <scope>NUCLEOTIDE SEQUENCE</scope>
</reference>
<protein>
    <submittedName>
        <fullName evidence="1">Uncharacterized protein</fullName>
    </submittedName>
</protein>
<proteinExistence type="predicted"/>
<organism evidence="1">
    <name type="scientific">marine sediment metagenome</name>
    <dbReference type="NCBI Taxonomy" id="412755"/>
    <lineage>
        <taxon>unclassified sequences</taxon>
        <taxon>metagenomes</taxon>
        <taxon>ecological metagenomes</taxon>
    </lineage>
</organism>
<accession>A0A0F9IM76</accession>
<evidence type="ECO:0000313" key="1">
    <source>
        <dbReference type="EMBL" id="KKM44171.1"/>
    </source>
</evidence>
<sequence>MTKQNELTISVPHSEIEHLIKLMSKIQYPDVTYNTEETLPMANQAVRLSSRYALEAWEILHKWIGG</sequence>
<gene>
    <name evidence="1" type="ORF">LCGC14_1561890</name>
</gene>
<dbReference type="EMBL" id="LAZR01012078">
    <property type="protein sequence ID" value="KKM44171.1"/>
    <property type="molecule type" value="Genomic_DNA"/>
</dbReference>
<comment type="caution">
    <text evidence="1">The sequence shown here is derived from an EMBL/GenBank/DDBJ whole genome shotgun (WGS) entry which is preliminary data.</text>
</comment>
<dbReference type="AlphaFoldDB" id="A0A0F9IM76"/>